<evidence type="ECO:0000313" key="6">
    <source>
        <dbReference type="RefSeq" id="XP_023164650.2"/>
    </source>
</evidence>
<evidence type="ECO:0000313" key="5">
    <source>
        <dbReference type="Proteomes" id="UP000504633"/>
    </source>
</evidence>
<evidence type="ECO:0000259" key="4">
    <source>
        <dbReference type="Pfam" id="PF00808"/>
    </source>
</evidence>
<dbReference type="CTD" id="56655"/>
<reference evidence="6" key="1">
    <citation type="submission" date="2025-08" db="UniProtKB">
        <authorList>
            <consortium name="RefSeq"/>
        </authorList>
    </citation>
    <scope>IDENTIFICATION</scope>
    <source>
        <strain evidence="6">15085-1641.00</strain>
        <tissue evidence="6">Whole body</tissue>
    </source>
</reference>
<dbReference type="GO" id="GO:0006261">
    <property type="term" value="P:DNA-templated DNA replication"/>
    <property type="evidence" value="ECO:0007669"/>
    <property type="project" value="TreeGrafter"/>
</dbReference>
<dbReference type="OrthoDB" id="636685at2759"/>
<evidence type="ECO:0000256" key="2">
    <source>
        <dbReference type="ARBA" id="ARBA00023242"/>
    </source>
</evidence>
<name>A0A6J1LEN6_DROHY</name>
<organism evidence="5 6">
    <name type="scientific">Drosophila hydei</name>
    <name type="common">Fruit fly</name>
    <dbReference type="NCBI Taxonomy" id="7224"/>
    <lineage>
        <taxon>Eukaryota</taxon>
        <taxon>Metazoa</taxon>
        <taxon>Ecdysozoa</taxon>
        <taxon>Arthropoda</taxon>
        <taxon>Hexapoda</taxon>
        <taxon>Insecta</taxon>
        <taxon>Pterygota</taxon>
        <taxon>Neoptera</taxon>
        <taxon>Endopterygota</taxon>
        <taxon>Diptera</taxon>
        <taxon>Brachycera</taxon>
        <taxon>Muscomorpha</taxon>
        <taxon>Ephydroidea</taxon>
        <taxon>Drosophilidae</taxon>
        <taxon>Drosophila</taxon>
    </lineage>
</organism>
<sequence>MASEDLFRNEYSEEPDLGQDIRKDEEMNIETAEHDTNDVEQATGQNSTNSSPNVDLPAATSPAQTKPNAVTNGNKPSEHEHDAKLTQLPMARIRNIMKLDPDLQIASNEAVFAVTKAVELFIESLAREAYTYTAQAKKKTIQKRDVDLAISAVDSLMFLDGALNF</sequence>
<dbReference type="GO" id="GO:0008622">
    <property type="term" value="C:epsilon DNA polymerase complex"/>
    <property type="evidence" value="ECO:0007669"/>
    <property type="project" value="TreeGrafter"/>
</dbReference>
<dbReference type="InterPro" id="IPR003958">
    <property type="entry name" value="CBFA_NFYB_domain"/>
</dbReference>
<dbReference type="CDD" id="cd22929">
    <property type="entry name" value="HFD_POLE4-like"/>
    <property type="match status" value="1"/>
</dbReference>
<dbReference type="Pfam" id="PF00808">
    <property type="entry name" value="CBFD_NFYB_HMF"/>
    <property type="match status" value="1"/>
</dbReference>
<feature type="compositionally biased region" description="Basic and acidic residues" evidence="3">
    <location>
        <begin position="19"/>
        <end position="37"/>
    </location>
</feature>
<dbReference type="SUPFAM" id="SSF47113">
    <property type="entry name" value="Histone-fold"/>
    <property type="match status" value="1"/>
</dbReference>
<dbReference type="OMA" id="KTSEHEH"/>
<feature type="domain" description="Transcription factor CBF/NF-Y/archaeal histone" evidence="4">
    <location>
        <begin position="87"/>
        <end position="150"/>
    </location>
</feature>
<accession>A0A6J1LEN6</accession>
<proteinExistence type="predicted"/>
<dbReference type="GeneID" id="111595244"/>
<keyword evidence="5" id="KW-1185">Reference proteome</keyword>
<dbReference type="AlphaFoldDB" id="A0A6J1LEN6"/>
<dbReference type="Gene3D" id="1.10.20.10">
    <property type="entry name" value="Histone, subunit A"/>
    <property type="match status" value="1"/>
</dbReference>
<comment type="subcellular location">
    <subcellularLocation>
        <location evidence="1">Nucleus</location>
    </subcellularLocation>
</comment>
<feature type="region of interest" description="Disordered" evidence="3">
    <location>
        <begin position="1"/>
        <end position="83"/>
    </location>
</feature>
<dbReference type="PANTHER" id="PTHR10252">
    <property type="entry name" value="HISTONE-LIKE TRANSCRIPTION FACTOR CCAAT-RELATED"/>
    <property type="match status" value="1"/>
</dbReference>
<dbReference type="Proteomes" id="UP000504633">
    <property type="component" value="Unplaced"/>
</dbReference>
<protein>
    <submittedName>
        <fullName evidence="6">DNA polymerase epsilon subunit 4</fullName>
    </submittedName>
</protein>
<feature type="compositionally biased region" description="Polar residues" evidence="3">
    <location>
        <begin position="39"/>
        <end position="53"/>
    </location>
</feature>
<dbReference type="PANTHER" id="PTHR10252:SF79">
    <property type="entry name" value="DNA POLYMERASE EPSILON SUBUNIT 4"/>
    <property type="match status" value="1"/>
</dbReference>
<feature type="compositionally biased region" description="Basic and acidic residues" evidence="3">
    <location>
        <begin position="1"/>
        <end position="11"/>
    </location>
</feature>
<dbReference type="RefSeq" id="XP_023164650.2">
    <property type="nucleotide sequence ID" value="XM_023308882.2"/>
</dbReference>
<gene>
    <name evidence="6" type="primary">LOC111595244</name>
</gene>
<evidence type="ECO:0000256" key="1">
    <source>
        <dbReference type="ARBA" id="ARBA00004123"/>
    </source>
</evidence>
<evidence type="ECO:0000256" key="3">
    <source>
        <dbReference type="SAM" id="MobiDB-lite"/>
    </source>
</evidence>
<keyword evidence="2" id="KW-0539">Nucleus</keyword>
<dbReference type="InterPro" id="IPR050568">
    <property type="entry name" value="Transcr_DNA_Rep_Reg"/>
</dbReference>
<feature type="compositionally biased region" description="Polar residues" evidence="3">
    <location>
        <begin position="61"/>
        <end position="75"/>
    </location>
</feature>
<dbReference type="GO" id="GO:0046982">
    <property type="term" value="F:protein heterodimerization activity"/>
    <property type="evidence" value="ECO:0007669"/>
    <property type="project" value="InterPro"/>
</dbReference>
<dbReference type="KEGG" id="dhe:111595244"/>
<dbReference type="InterPro" id="IPR009072">
    <property type="entry name" value="Histone-fold"/>
</dbReference>